<keyword evidence="7 8" id="KW-0472">Membrane</keyword>
<evidence type="ECO:0000313" key="10">
    <source>
        <dbReference type="EMBL" id="MDO9710359.1"/>
    </source>
</evidence>
<gene>
    <name evidence="10" type="ORF">Q7A36_18535</name>
</gene>
<evidence type="ECO:0000256" key="2">
    <source>
        <dbReference type="ARBA" id="ARBA00007069"/>
    </source>
</evidence>
<dbReference type="Proteomes" id="UP001243009">
    <property type="component" value="Unassembled WGS sequence"/>
</dbReference>
<feature type="domain" description="ABC transmembrane type-1" evidence="9">
    <location>
        <begin position="76"/>
        <end position="284"/>
    </location>
</feature>
<comment type="caution">
    <text evidence="10">The sequence shown here is derived from an EMBL/GenBank/DDBJ whole genome shotgun (WGS) entry which is preliminary data.</text>
</comment>
<dbReference type="RefSeq" id="WP_305105222.1">
    <property type="nucleotide sequence ID" value="NZ_JAUTWS010000017.1"/>
</dbReference>
<accession>A0ABT9E2I2</accession>
<dbReference type="CDD" id="cd06261">
    <property type="entry name" value="TM_PBP2"/>
    <property type="match status" value="1"/>
</dbReference>
<dbReference type="InterPro" id="IPR000515">
    <property type="entry name" value="MetI-like"/>
</dbReference>
<name>A0ABT9E2I2_9PROT</name>
<dbReference type="SUPFAM" id="SSF161098">
    <property type="entry name" value="MetI-like"/>
    <property type="match status" value="1"/>
</dbReference>
<proteinExistence type="inferred from homology"/>
<organism evidence="10 11">
    <name type="scientific">Paracraurococcus lichenis</name>
    <dbReference type="NCBI Taxonomy" id="3064888"/>
    <lineage>
        <taxon>Bacteria</taxon>
        <taxon>Pseudomonadati</taxon>
        <taxon>Pseudomonadota</taxon>
        <taxon>Alphaproteobacteria</taxon>
        <taxon>Acetobacterales</taxon>
        <taxon>Roseomonadaceae</taxon>
        <taxon>Paracraurococcus</taxon>
    </lineage>
</organism>
<keyword evidence="5 8" id="KW-0812">Transmembrane</keyword>
<dbReference type="EMBL" id="JAUTWS010000017">
    <property type="protein sequence ID" value="MDO9710359.1"/>
    <property type="molecule type" value="Genomic_DNA"/>
</dbReference>
<evidence type="ECO:0000259" key="9">
    <source>
        <dbReference type="PROSITE" id="PS50928"/>
    </source>
</evidence>
<evidence type="ECO:0000256" key="5">
    <source>
        <dbReference type="ARBA" id="ARBA00022692"/>
    </source>
</evidence>
<evidence type="ECO:0000256" key="4">
    <source>
        <dbReference type="ARBA" id="ARBA00022475"/>
    </source>
</evidence>
<evidence type="ECO:0000256" key="3">
    <source>
        <dbReference type="ARBA" id="ARBA00022448"/>
    </source>
</evidence>
<keyword evidence="3 8" id="KW-0813">Transport</keyword>
<reference evidence="10 11" key="1">
    <citation type="submission" date="2023-08" db="EMBL/GenBank/DDBJ databases">
        <title>The draft genome sequence of Paracraurococcus sp. LOR1-02.</title>
        <authorList>
            <person name="Kingkaew E."/>
            <person name="Tanasupawat S."/>
        </authorList>
    </citation>
    <scope>NUCLEOTIDE SEQUENCE [LARGE SCALE GENOMIC DNA]</scope>
    <source>
        <strain evidence="10 11">LOR1-02</strain>
    </source>
</reference>
<dbReference type="Gene3D" id="1.10.3720.10">
    <property type="entry name" value="MetI-like"/>
    <property type="match status" value="1"/>
</dbReference>
<dbReference type="PANTHER" id="PTHR42929">
    <property type="entry name" value="INNER MEMBRANE ABC TRANSPORTER PERMEASE PROTEIN YDCU-RELATED-RELATED"/>
    <property type="match status" value="1"/>
</dbReference>
<feature type="transmembrane region" description="Helical" evidence="8">
    <location>
        <begin position="111"/>
        <end position="133"/>
    </location>
</feature>
<evidence type="ECO:0000256" key="6">
    <source>
        <dbReference type="ARBA" id="ARBA00022989"/>
    </source>
</evidence>
<keyword evidence="11" id="KW-1185">Reference proteome</keyword>
<feature type="transmembrane region" description="Helical" evidence="8">
    <location>
        <begin position="263"/>
        <end position="285"/>
    </location>
</feature>
<dbReference type="Pfam" id="PF00528">
    <property type="entry name" value="BPD_transp_1"/>
    <property type="match status" value="1"/>
</dbReference>
<evidence type="ECO:0000256" key="1">
    <source>
        <dbReference type="ARBA" id="ARBA00004651"/>
    </source>
</evidence>
<dbReference type="PANTHER" id="PTHR42929:SF5">
    <property type="entry name" value="ABC TRANSPORTER PERMEASE PROTEIN"/>
    <property type="match status" value="1"/>
</dbReference>
<evidence type="ECO:0000313" key="11">
    <source>
        <dbReference type="Proteomes" id="UP001243009"/>
    </source>
</evidence>
<dbReference type="PROSITE" id="PS50928">
    <property type="entry name" value="ABC_TM1"/>
    <property type="match status" value="1"/>
</dbReference>
<evidence type="ECO:0000256" key="8">
    <source>
        <dbReference type="RuleBase" id="RU363032"/>
    </source>
</evidence>
<dbReference type="InterPro" id="IPR035906">
    <property type="entry name" value="MetI-like_sf"/>
</dbReference>
<protein>
    <submittedName>
        <fullName evidence="10">ABC transporter permease</fullName>
    </submittedName>
</protein>
<comment type="subcellular location">
    <subcellularLocation>
        <location evidence="1 8">Cell membrane</location>
        <topology evidence="1 8">Multi-pass membrane protein</topology>
    </subcellularLocation>
</comment>
<feature type="transmembrane region" description="Helical" evidence="8">
    <location>
        <begin position="30"/>
        <end position="51"/>
    </location>
</feature>
<feature type="transmembrane region" description="Helical" evidence="8">
    <location>
        <begin position="71"/>
        <end position="99"/>
    </location>
</feature>
<evidence type="ECO:0000256" key="7">
    <source>
        <dbReference type="ARBA" id="ARBA00023136"/>
    </source>
</evidence>
<comment type="similarity">
    <text evidence="2">Belongs to the binding-protein-dependent transport system permease family. CysTW subfamily.</text>
</comment>
<sequence>MSSAAALPAPRARGAAAPVLSPWGLAAPLGLAYAAFFVAPLVMLIAVSFYADERMTRLGLDQWRRFLFDAFHWKVIADTLLLGLKAVIATVLLGFPLALVYRAASPAWQRVLLFVVVMPLLTSVVVRTFAWIVILGREGVVNQLVLGLGLAAEPLRLLQTELGLVISLTQIEMPLLLLPLLSVMSRIDPNLMDASASLGASPWRTLVRVILPLAAPGLAAGCLLVFASATTAFISQSVIGGGRLVYLPAMIWQQAMIAAHWPFAATIAIALLLSVSAVLAVIAMAGRVAAGRAGP</sequence>
<keyword evidence="6 8" id="KW-1133">Transmembrane helix</keyword>
<keyword evidence="4" id="KW-1003">Cell membrane</keyword>